<name>A0A1C7N9N2_9FUNG</name>
<sequence>MSSNGKRDVLRSIDYLLCCHIAYSYFLDASLLVLFFHILLQLQLLSPRSLNRTLRTALVIVSVGWLVCLLLHATTEPGQAGIIIDFIGNQHKPSMFRLFMLDSTIYILQIVRVLITSSLSSQLLLNGTVVTTITVPPGLATALGAESVTLMLPPREGSDGDESNTDDLFYHNELVVDIELRNSIRNIMYAEMEDPSTARDGSERLPV</sequence>
<keyword evidence="4" id="KW-1185">Reference proteome</keyword>
<dbReference type="OrthoDB" id="5428737at2759"/>
<dbReference type="PANTHER" id="PTHR39405">
    <property type="entry name" value="DSC E3 UBIQUITIN LIGASE COMPLEX SUBUNIT 4"/>
    <property type="match status" value="1"/>
</dbReference>
<dbReference type="Proteomes" id="UP000093000">
    <property type="component" value="Unassembled WGS sequence"/>
</dbReference>
<evidence type="ECO:0000256" key="1">
    <source>
        <dbReference type="SAM" id="Phobius"/>
    </source>
</evidence>
<gene>
    <name evidence="3" type="ORF">A0J61_06170</name>
</gene>
<dbReference type="EMBL" id="LUGH01000360">
    <property type="protein sequence ID" value="OBZ85777.1"/>
    <property type="molecule type" value="Genomic_DNA"/>
</dbReference>
<dbReference type="AlphaFoldDB" id="A0A1C7N9N2"/>
<feature type="domain" description="DUF1746" evidence="2">
    <location>
        <begin position="12"/>
        <end position="111"/>
    </location>
</feature>
<reference evidence="3 4" key="1">
    <citation type="submission" date="2016-03" db="EMBL/GenBank/DDBJ databases">
        <title>Choanephora cucurbitarum.</title>
        <authorList>
            <person name="Min B."/>
            <person name="Park H."/>
            <person name="Park J.-H."/>
            <person name="Shin H.-D."/>
            <person name="Choi I.-G."/>
        </authorList>
    </citation>
    <scope>NUCLEOTIDE SEQUENCE [LARGE SCALE GENOMIC DNA]</scope>
    <source>
        <strain evidence="3 4">KUS-F28377</strain>
    </source>
</reference>
<evidence type="ECO:0000259" key="2">
    <source>
        <dbReference type="Pfam" id="PF08508"/>
    </source>
</evidence>
<dbReference type="PANTHER" id="PTHR39405:SF1">
    <property type="entry name" value="DSC E3 UBIQUITIN LIGASE COMPLEX SUBUNIT 4"/>
    <property type="match status" value="1"/>
</dbReference>
<organism evidence="3 4">
    <name type="scientific">Choanephora cucurbitarum</name>
    <dbReference type="NCBI Taxonomy" id="101091"/>
    <lineage>
        <taxon>Eukaryota</taxon>
        <taxon>Fungi</taxon>
        <taxon>Fungi incertae sedis</taxon>
        <taxon>Mucoromycota</taxon>
        <taxon>Mucoromycotina</taxon>
        <taxon>Mucoromycetes</taxon>
        <taxon>Mucorales</taxon>
        <taxon>Mucorineae</taxon>
        <taxon>Choanephoraceae</taxon>
        <taxon>Choanephoroideae</taxon>
        <taxon>Choanephora</taxon>
    </lineage>
</organism>
<evidence type="ECO:0000313" key="3">
    <source>
        <dbReference type="EMBL" id="OBZ85777.1"/>
    </source>
</evidence>
<evidence type="ECO:0000313" key="4">
    <source>
        <dbReference type="Proteomes" id="UP000093000"/>
    </source>
</evidence>
<keyword evidence="1" id="KW-1133">Transmembrane helix</keyword>
<feature type="transmembrane region" description="Helical" evidence="1">
    <location>
        <begin position="54"/>
        <end position="75"/>
    </location>
</feature>
<protein>
    <recommendedName>
        <fullName evidence="2">DUF1746 domain-containing protein</fullName>
    </recommendedName>
</protein>
<dbReference type="GO" id="GO:0032933">
    <property type="term" value="P:SREBP signaling pathway"/>
    <property type="evidence" value="ECO:0007669"/>
    <property type="project" value="InterPro"/>
</dbReference>
<dbReference type="STRING" id="101091.A0A1C7N9N2"/>
<comment type="caution">
    <text evidence="3">The sequence shown here is derived from an EMBL/GenBank/DDBJ whole genome shotgun (WGS) entry which is preliminary data.</text>
</comment>
<accession>A0A1C7N9N2</accession>
<dbReference type="InterPro" id="IPR013715">
    <property type="entry name" value="DUF1746"/>
</dbReference>
<dbReference type="GO" id="GO:0044695">
    <property type="term" value="C:Dsc E3 ubiquitin ligase complex"/>
    <property type="evidence" value="ECO:0007669"/>
    <property type="project" value="InterPro"/>
</dbReference>
<proteinExistence type="predicted"/>
<dbReference type="GO" id="GO:0005783">
    <property type="term" value="C:endoplasmic reticulum"/>
    <property type="evidence" value="ECO:0007669"/>
    <property type="project" value="TreeGrafter"/>
</dbReference>
<keyword evidence="1" id="KW-0472">Membrane</keyword>
<dbReference type="Pfam" id="PF08508">
    <property type="entry name" value="DUF1746"/>
    <property type="match status" value="1"/>
</dbReference>
<dbReference type="InParanoid" id="A0A1C7N9N2"/>
<keyword evidence="1" id="KW-0812">Transmembrane</keyword>
<dbReference type="InterPro" id="IPR038967">
    <property type="entry name" value="Dsc4-like"/>
</dbReference>
<feature type="transmembrane region" description="Helical" evidence="1">
    <location>
        <begin position="20"/>
        <end position="42"/>
    </location>
</feature>